<dbReference type="EMBL" id="CAEZSN010000105">
    <property type="protein sequence ID" value="CAB4547546.1"/>
    <property type="molecule type" value="Genomic_DNA"/>
</dbReference>
<name>A0A6J6C8F2_9ZZZZ</name>
<proteinExistence type="predicted"/>
<organism evidence="1">
    <name type="scientific">freshwater metagenome</name>
    <dbReference type="NCBI Taxonomy" id="449393"/>
    <lineage>
        <taxon>unclassified sequences</taxon>
        <taxon>metagenomes</taxon>
        <taxon>ecological metagenomes</taxon>
    </lineage>
</organism>
<accession>A0A6J6C8F2</accession>
<dbReference type="AlphaFoldDB" id="A0A6J6C8F2"/>
<protein>
    <submittedName>
        <fullName evidence="1">Unannotated protein</fullName>
    </submittedName>
</protein>
<evidence type="ECO:0000313" key="1">
    <source>
        <dbReference type="EMBL" id="CAB4547546.1"/>
    </source>
</evidence>
<reference evidence="1" key="1">
    <citation type="submission" date="2020-05" db="EMBL/GenBank/DDBJ databases">
        <authorList>
            <person name="Chiriac C."/>
            <person name="Salcher M."/>
            <person name="Ghai R."/>
            <person name="Kavagutti S V."/>
        </authorList>
    </citation>
    <scope>NUCLEOTIDE SEQUENCE</scope>
</reference>
<gene>
    <name evidence="1" type="ORF">UFOPK1433_00902</name>
</gene>
<sequence>MTIVARRKHVHSSYFTIGAKIVYLDEQWALAA</sequence>